<evidence type="ECO:0008006" key="3">
    <source>
        <dbReference type="Google" id="ProtNLM"/>
    </source>
</evidence>
<sequence>MNIDKKYLHPTYEAGRDLALKNIQGSIVNLNLIRLKEIADYSDFPKIAPVSKISGYDAFMQYIQLAKPFVEQGGGEILFIGKGDRFLIGPQDEQWHICMLIRQKSVSDFFAFEQNPGYMQIAGHRSAAILDSRLLPLEIALL</sequence>
<dbReference type="EMBL" id="BAAAZK010000007">
    <property type="protein sequence ID" value="GAA4180803.1"/>
    <property type="molecule type" value="Genomic_DNA"/>
</dbReference>
<dbReference type="SUPFAM" id="SSF54909">
    <property type="entry name" value="Dimeric alpha+beta barrel"/>
    <property type="match status" value="1"/>
</dbReference>
<dbReference type="RefSeq" id="WP_346087286.1">
    <property type="nucleotide sequence ID" value="NZ_BAAAZK010000007.1"/>
</dbReference>
<evidence type="ECO:0000313" key="2">
    <source>
        <dbReference type="Proteomes" id="UP001500167"/>
    </source>
</evidence>
<accession>A0ABP8AAX0</accession>
<dbReference type="Gene3D" id="3.30.70.100">
    <property type="match status" value="1"/>
</dbReference>
<evidence type="ECO:0000313" key="1">
    <source>
        <dbReference type="EMBL" id="GAA4180803.1"/>
    </source>
</evidence>
<keyword evidence="2" id="KW-1185">Reference proteome</keyword>
<name>A0ABP8AAX0_9SPHI</name>
<comment type="caution">
    <text evidence="1">The sequence shown here is derived from an EMBL/GenBank/DDBJ whole genome shotgun (WGS) entry which is preliminary data.</text>
</comment>
<gene>
    <name evidence="1" type="ORF">GCM10022218_35610</name>
</gene>
<proteinExistence type="predicted"/>
<protein>
    <recommendedName>
        <fullName evidence="3">DUF1330 domain-containing protein</fullName>
    </recommendedName>
</protein>
<dbReference type="Proteomes" id="UP001500167">
    <property type="component" value="Unassembled WGS sequence"/>
</dbReference>
<reference evidence="2" key="1">
    <citation type="journal article" date="2019" name="Int. J. Syst. Evol. Microbiol.">
        <title>The Global Catalogue of Microorganisms (GCM) 10K type strain sequencing project: providing services to taxonomists for standard genome sequencing and annotation.</title>
        <authorList>
            <consortium name="The Broad Institute Genomics Platform"/>
            <consortium name="The Broad Institute Genome Sequencing Center for Infectious Disease"/>
            <person name="Wu L."/>
            <person name="Ma J."/>
        </authorList>
    </citation>
    <scope>NUCLEOTIDE SEQUENCE [LARGE SCALE GENOMIC DNA]</scope>
    <source>
        <strain evidence="2">JCM 16722</strain>
    </source>
</reference>
<organism evidence="1 2">
    <name type="scientific">Sphingobacterium ginsenosidimutans</name>
    <dbReference type="NCBI Taxonomy" id="687845"/>
    <lineage>
        <taxon>Bacteria</taxon>
        <taxon>Pseudomonadati</taxon>
        <taxon>Bacteroidota</taxon>
        <taxon>Sphingobacteriia</taxon>
        <taxon>Sphingobacteriales</taxon>
        <taxon>Sphingobacteriaceae</taxon>
        <taxon>Sphingobacterium</taxon>
    </lineage>
</organism>
<dbReference type="InterPro" id="IPR011008">
    <property type="entry name" value="Dimeric_a/b-barrel"/>
</dbReference>